<accession>A0A2P5EX33</accession>
<gene>
    <name evidence="1" type="ORF">TorRG33x02_141150</name>
</gene>
<dbReference type="Proteomes" id="UP000237000">
    <property type="component" value="Unassembled WGS sequence"/>
</dbReference>
<dbReference type="OrthoDB" id="10334860at2759"/>
<evidence type="ECO:0000313" key="2">
    <source>
        <dbReference type="Proteomes" id="UP000237000"/>
    </source>
</evidence>
<dbReference type="InParanoid" id="A0A2P5EX33"/>
<protein>
    <submittedName>
        <fullName evidence="1">Uncharacterized protein</fullName>
    </submittedName>
</protein>
<dbReference type="EMBL" id="JXTC01000087">
    <property type="protein sequence ID" value="PON90083.1"/>
    <property type="molecule type" value="Genomic_DNA"/>
</dbReference>
<dbReference type="AlphaFoldDB" id="A0A2P5EX33"/>
<evidence type="ECO:0000313" key="1">
    <source>
        <dbReference type="EMBL" id="PON90083.1"/>
    </source>
</evidence>
<organism evidence="1 2">
    <name type="scientific">Trema orientale</name>
    <name type="common">Charcoal tree</name>
    <name type="synonym">Celtis orientalis</name>
    <dbReference type="NCBI Taxonomy" id="63057"/>
    <lineage>
        <taxon>Eukaryota</taxon>
        <taxon>Viridiplantae</taxon>
        <taxon>Streptophyta</taxon>
        <taxon>Embryophyta</taxon>
        <taxon>Tracheophyta</taxon>
        <taxon>Spermatophyta</taxon>
        <taxon>Magnoliopsida</taxon>
        <taxon>eudicotyledons</taxon>
        <taxon>Gunneridae</taxon>
        <taxon>Pentapetalae</taxon>
        <taxon>rosids</taxon>
        <taxon>fabids</taxon>
        <taxon>Rosales</taxon>
        <taxon>Cannabaceae</taxon>
        <taxon>Trema</taxon>
    </lineage>
</organism>
<comment type="caution">
    <text evidence="1">The sequence shown here is derived from an EMBL/GenBank/DDBJ whole genome shotgun (WGS) entry which is preliminary data.</text>
</comment>
<proteinExistence type="predicted"/>
<keyword evidence="2" id="KW-1185">Reference proteome</keyword>
<sequence length="70" mass="7845">MESVLIVHGESNQRALVKLQFQKRWTEKDPDRESIQNHLSPGGEMGGVGILRIALVVSMSKILFSIGKFH</sequence>
<name>A0A2P5EX33_TREOI</name>
<reference evidence="2" key="1">
    <citation type="submission" date="2016-06" db="EMBL/GenBank/DDBJ databases">
        <title>Parallel loss of symbiosis genes in relatives of nitrogen-fixing non-legume Parasponia.</title>
        <authorList>
            <person name="Van Velzen R."/>
            <person name="Holmer R."/>
            <person name="Bu F."/>
            <person name="Rutten L."/>
            <person name="Van Zeijl A."/>
            <person name="Liu W."/>
            <person name="Santuari L."/>
            <person name="Cao Q."/>
            <person name="Sharma T."/>
            <person name="Shen D."/>
            <person name="Roswanjaya Y."/>
            <person name="Wardhani T."/>
            <person name="Kalhor M.S."/>
            <person name="Jansen J."/>
            <person name="Van den Hoogen J."/>
            <person name="Gungor B."/>
            <person name="Hartog M."/>
            <person name="Hontelez J."/>
            <person name="Verver J."/>
            <person name="Yang W.-C."/>
            <person name="Schijlen E."/>
            <person name="Repin R."/>
            <person name="Schilthuizen M."/>
            <person name="Schranz E."/>
            <person name="Heidstra R."/>
            <person name="Miyata K."/>
            <person name="Fedorova E."/>
            <person name="Kohlen W."/>
            <person name="Bisseling T."/>
            <person name="Smit S."/>
            <person name="Geurts R."/>
        </authorList>
    </citation>
    <scope>NUCLEOTIDE SEQUENCE [LARGE SCALE GENOMIC DNA]</scope>
    <source>
        <strain evidence="2">cv. RG33-2</strain>
    </source>
</reference>